<accession>A0A419ETJ7</accession>
<gene>
    <name evidence="2" type="ORF">C4532_14980</name>
</gene>
<dbReference type="AlphaFoldDB" id="A0A419ETJ7"/>
<dbReference type="Proteomes" id="UP000285961">
    <property type="component" value="Unassembled WGS sequence"/>
</dbReference>
<reference evidence="2 3" key="1">
    <citation type="journal article" date="2017" name="ISME J.">
        <title>Energy and carbon metabolisms in a deep terrestrial subsurface fluid microbial community.</title>
        <authorList>
            <person name="Momper L."/>
            <person name="Jungbluth S.P."/>
            <person name="Lee M.D."/>
            <person name="Amend J.P."/>
        </authorList>
    </citation>
    <scope>NUCLEOTIDE SEQUENCE [LARGE SCALE GENOMIC DNA]</scope>
    <source>
        <strain evidence="2">SURF_17</strain>
    </source>
</reference>
<evidence type="ECO:0000313" key="2">
    <source>
        <dbReference type="EMBL" id="RJP67232.1"/>
    </source>
</evidence>
<feature type="region of interest" description="Disordered" evidence="1">
    <location>
        <begin position="1"/>
        <end position="48"/>
    </location>
</feature>
<evidence type="ECO:0000313" key="3">
    <source>
        <dbReference type="Proteomes" id="UP000285961"/>
    </source>
</evidence>
<sequence>MEPQINTDKRSTAKQQPKKDKKQREPLVSRIPRKQNILIQQSSRRDTKGTILRCKRETENWEISLHLSSKFTKRRKWSRFRYMTHMTHKGHFPHNAYRIPNRAVGFSPSLVTKTKRNS</sequence>
<proteinExistence type="predicted"/>
<dbReference type="EMBL" id="QZKI01000107">
    <property type="protein sequence ID" value="RJP67232.1"/>
    <property type="molecule type" value="Genomic_DNA"/>
</dbReference>
<comment type="caution">
    <text evidence="2">The sequence shown here is derived from an EMBL/GenBank/DDBJ whole genome shotgun (WGS) entry which is preliminary data.</text>
</comment>
<name>A0A419ETJ7_9BACT</name>
<organism evidence="2 3">
    <name type="scientific">Candidatus Abyssobacteria bacterium SURF_17</name>
    <dbReference type="NCBI Taxonomy" id="2093361"/>
    <lineage>
        <taxon>Bacteria</taxon>
        <taxon>Pseudomonadati</taxon>
        <taxon>Candidatus Hydrogenedentota</taxon>
        <taxon>Candidatus Abyssobacteria</taxon>
    </lineage>
</organism>
<protein>
    <submittedName>
        <fullName evidence="2">Uncharacterized protein</fullName>
    </submittedName>
</protein>
<evidence type="ECO:0000256" key="1">
    <source>
        <dbReference type="SAM" id="MobiDB-lite"/>
    </source>
</evidence>